<dbReference type="Pfam" id="PF23459">
    <property type="entry name" value="S1_RRP5"/>
    <property type="match status" value="2"/>
</dbReference>
<dbReference type="EMBL" id="KV744995">
    <property type="protein sequence ID" value="OCK79630.1"/>
    <property type="molecule type" value="Genomic_DNA"/>
</dbReference>
<dbReference type="InterPro" id="IPR048059">
    <property type="entry name" value="Rrp5_S1_rpt_hs1_sc1"/>
</dbReference>
<gene>
    <name evidence="12" type="ORF">K432DRAFT_426358</name>
</gene>
<feature type="domain" description="S1 motif" evidence="11">
    <location>
        <begin position="1149"/>
        <end position="1218"/>
    </location>
</feature>
<dbReference type="PANTHER" id="PTHR23270">
    <property type="entry name" value="PROGRAMMED CELL DEATH PROTEIN 11 PRE-RRNA PROCESSING PROTEIN RRP5"/>
    <property type="match status" value="1"/>
</dbReference>
<feature type="compositionally biased region" description="Basic residues" evidence="10">
    <location>
        <begin position="125"/>
        <end position="135"/>
    </location>
</feature>
<feature type="domain" description="S1 motif" evidence="11">
    <location>
        <begin position="1062"/>
        <end position="1133"/>
    </location>
</feature>
<evidence type="ECO:0000256" key="9">
    <source>
        <dbReference type="ARBA" id="ARBA00076674"/>
    </source>
</evidence>
<evidence type="ECO:0000259" key="11">
    <source>
        <dbReference type="PROSITE" id="PS50126"/>
    </source>
</evidence>
<evidence type="ECO:0000313" key="13">
    <source>
        <dbReference type="Proteomes" id="UP000250266"/>
    </source>
</evidence>
<dbReference type="InterPro" id="IPR048058">
    <property type="entry name" value="Rrp5_S1_rpt_hs11_sc8"/>
</dbReference>
<dbReference type="PANTHER" id="PTHR23270:SF10">
    <property type="entry name" value="PROTEIN RRP5 HOMOLOG"/>
    <property type="match status" value="1"/>
</dbReference>
<keyword evidence="6" id="KW-0539">Nucleus</keyword>
<reference evidence="12 13" key="1">
    <citation type="journal article" date="2016" name="Nat. Commun.">
        <title>Ectomycorrhizal ecology is imprinted in the genome of the dominant symbiotic fungus Cenococcum geophilum.</title>
        <authorList>
            <consortium name="DOE Joint Genome Institute"/>
            <person name="Peter M."/>
            <person name="Kohler A."/>
            <person name="Ohm R.A."/>
            <person name="Kuo A."/>
            <person name="Krutzmann J."/>
            <person name="Morin E."/>
            <person name="Arend M."/>
            <person name="Barry K.W."/>
            <person name="Binder M."/>
            <person name="Choi C."/>
            <person name="Clum A."/>
            <person name="Copeland A."/>
            <person name="Grisel N."/>
            <person name="Haridas S."/>
            <person name="Kipfer T."/>
            <person name="LaButti K."/>
            <person name="Lindquist E."/>
            <person name="Lipzen A."/>
            <person name="Maire R."/>
            <person name="Meier B."/>
            <person name="Mihaltcheva S."/>
            <person name="Molinier V."/>
            <person name="Murat C."/>
            <person name="Poggeler S."/>
            <person name="Quandt C.A."/>
            <person name="Sperisen C."/>
            <person name="Tritt A."/>
            <person name="Tisserant E."/>
            <person name="Crous P.W."/>
            <person name="Henrissat B."/>
            <person name="Nehls U."/>
            <person name="Egli S."/>
            <person name="Spatafora J.W."/>
            <person name="Grigoriev I.V."/>
            <person name="Martin F.M."/>
        </authorList>
    </citation>
    <scope>NUCLEOTIDE SEQUENCE [LARGE SCALE GENOMIC DNA]</scope>
    <source>
        <strain evidence="12 13">CBS 459.81</strain>
    </source>
</reference>
<dbReference type="FunFam" id="2.40.50.140:FF:000159">
    <property type="entry name" value="rRNA biogenesis protein rrp5"/>
    <property type="match status" value="1"/>
</dbReference>
<organism evidence="12 13">
    <name type="scientific">Lepidopterella palustris CBS 459.81</name>
    <dbReference type="NCBI Taxonomy" id="1314670"/>
    <lineage>
        <taxon>Eukaryota</taxon>
        <taxon>Fungi</taxon>
        <taxon>Dikarya</taxon>
        <taxon>Ascomycota</taxon>
        <taxon>Pezizomycotina</taxon>
        <taxon>Dothideomycetes</taxon>
        <taxon>Pleosporomycetidae</taxon>
        <taxon>Mytilinidiales</taxon>
        <taxon>Argynnaceae</taxon>
        <taxon>Lepidopterella</taxon>
    </lineage>
</organism>
<dbReference type="CDD" id="cd05693">
    <property type="entry name" value="S1_Rrp5_repeat_hs1_sc1"/>
    <property type="match status" value="1"/>
</dbReference>
<dbReference type="InterPro" id="IPR045209">
    <property type="entry name" value="Rrp5"/>
</dbReference>
<feature type="domain" description="S1 motif" evidence="11">
    <location>
        <begin position="662"/>
        <end position="731"/>
    </location>
</feature>
<dbReference type="FunFam" id="2.40.50.140:FF:000103">
    <property type="entry name" value="protein RRP5 homolog"/>
    <property type="match status" value="2"/>
</dbReference>
<keyword evidence="2" id="KW-0690">Ribosome biogenesis</keyword>
<evidence type="ECO:0000313" key="12">
    <source>
        <dbReference type="EMBL" id="OCK79630.1"/>
    </source>
</evidence>
<feature type="domain" description="S1 motif" evidence="11">
    <location>
        <begin position="162"/>
        <end position="265"/>
    </location>
</feature>
<dbReference type="FunFam" id="2.40.50.140:FF:000196">
    <property type="entry name" value="rRNA biogenesis protein RRP5"/>
    <property type="match status" value="1"/>
</dbReference>
<dbReference type="CDD" id="cd05703">
    <property type="entry name" value="S1_Rrp5_repeat_hs12_sc9"/>
    <property type="match status" value="1"/>
</dbReference>
<dbReference type="Pfam" id="PF24685">
    <property type="entry name" value="OB_RRP5_4th"/>
    <property type="match status" value="1"/>
</dbReference>
<dbReference type="Pfam" id="PF00575">
    <property type="entry name" value="S1"/>
    <property type="match status" value="4"/>
</dbReference>
<dbReference type="GO" id="GO:0003723">
    <property type="term" value="F:RNA binding"/>
    <property type="evidence" value="ECO:0007669"/>
    <property type="project" value="TreeGrafter"/>
</dbReference>
<dbReference type="GO" id="GO:0006364">
    <property type="term" value="P:rRNA processing"/>
    <property type="evidence" value="ECO:0007669"/>
    <property type="project" value="UniProtKB-KW"/>
</dbReference>
<evidence type="ECO:0000256" key="5">
    <source>
        <dbReference type="ARBA" id="ARBA00022737"/>
    </source>
</evidence>
<feature type="domain" description="S1 motif" evidence="11">
    <location>
        <begin position="1332"/>
        <end position="1404"/>
    </location>
</feature>
<dbReference type="InterPro" id="IPR003029">
    <property type="entry name" value="S1_domain"/>
</dbReference>
<evidence type="ECO:0000256" key="2">
    <source>
        <dbReference type="ARBA" id="ARBA00022517"/>
    </source>
</evidence>
<feature type="region of interest" description="Disordered" evidence="10">
    <location>
        <begin position="1412"/>
        <end position="1478"/>
    </location>
</feature>
<keyword evidence="13" id="KW-1185">Reference proteome</keyword>
<dbReference type="FunFam" id="2.40.50.140:FF:000279">
    <property type="entry name" value="rRNA biogenesis protein rrp5"/>
    <property type="match status" value="1"/>
</dbReference>
<name>A0A8E2E8Z6_9PEZI</name>
<accession>A0A8E2E8Z6</accession>
<dbReference type="CDD" id="cd05706">
    <property type="entry name" value="S1_Rrp5_repeat_sc10"/>
    <property type="match status" value="1"/>
</dbReference>
<dbReference type="Gene3D" id="2.40.50.140">
    <property type="entry name" value="Nucleic acid-binding proteins"/>
    <property type="match status" value="11"/>
</dbReference>
<dbReference type="InterPro" id="IPR057301">
    <property type="entry name" value="Rrp5_OB_4th"/>
</dbReference>
<feature type="domain" description="S1 motif" evidence="11">
    <location>
        <begin position="845"/>
        <end position="914"/>
    </location>
</feature>
<dbReference type="CDD" id="cd04461">
    <property type="entry name" value="S1_Rrp5_repeat_hs8_sc7"/>
    <property type="match status" value="1"/>
</dbReference>
<comment type="subcellular location">
    <subcellularLocation>
        <location evidence="1">Nucleus</location>
        <location evidence="1">Nucleolus</location>
    </subcellularLocation>
</comment>
<protein>
    <recommendedName>
        <fullName evidence="8">rRNA biogenesis protein RRP5</fullName>
    </recommendedName>
    <alternativeName>
        <fullName evidence="9">Ribosomal RNA-processing protein 5</fullName>
    </alternativeName>
</protein>
<feature type="compositionally biased region" description="Acidic residues" evidence="10">
    <location>
        <begin position="1433"/>
        <end position="1443"/>
    </location>
</feature>
<dbReference type="Proteomes" id="UP000250266">
    <property type="component" value="Unassembled WGS sequence"/>
</dbReference>
<evidence type="ECO:0000256" key="3">
    <source>
        <dbReference type="ARBA" id="ARBA00022552"/>
    </source>
</evidence>
<dbReference type="CDD" id="cd05702">
    <property type="entry name" value="S1_Rrp5_repeat_hs11_sc8"/>
    <property type="match status" value="1"/>
</dbReference>
<keyword evidence="5" id="KW-0677">Repeat</keyword>
<dbReference type="FunFam" id="2.40.50.140:FF:000266">
    <property type="entry name" value="rRNA biogenesis protein rrp5"/>
    <property type="match status" value="1"/>
</dbReference>
<feature type="compositionally biased region" description="Polar residues" evidence="10">
    <location>
        <begin position="43"/>
        <end position="60"/>
    </location>
</feature>
<feature type="compositionally biased region" description="Basic and acidic residues" evidence="10">
    <location>
        <begin position="114"/>
        <end position="124"/>
    </location>
</feature>
<dbReference type="FunFam" id="2.40.50.140:FF:000367">
    <property type="entry name" value="rRNA biogenesis protein RRP5, putative"/>
    <property type="match status" value="1"/>
</dbReference>
<dbReference type="InterPro" id="IPR057302">
    <property type="entry name" value="Rrp5_S1"/>
</dbReference>
<dbReference type="OrthoDB" id="412781at2759"/>
<dbReference type="PROSITE" id="PS50126">
    <property type="entry name" value="S1"/>
    <property type="match status" value="11"/>
</dbReference>
<dbReference type="SUPFAM" id="SSF50249">
    <property type="entry name" value="Nucleic acid-binding proteins"/>
    <property type="match status" value="12"/>
</dbReference>
<comment type="function">
    <text evidence="7">Involved in the biogenesis of rRNA. Required for the formation of 18S and 5.8S rRNA.</text>
</comment>
<feature type="domain" description="S1 motif" evidence="11">
    <location>
        <begin position="1243"/>
        <end position="1312"/>
    </location>
</feature>
<feature type="region of interest" description="Disordered" evidence="10">
    <location>
        <begin position="98"/>
        <end position="143"/>
    </location>
</feature>
<dbReference type="InterPro" id="IPR012340">
    <property type="entry name" value="NA-bd_OB-fold"/>
</dbReference>
<feature type="compositionally biased region" description="Acidic residues" evidence="10">
    <location>
        <begin position="1413"/>
        <end position="1422"/>
    </location>
</feature>
<evidence type="ECO:0000256" key="10">
    <source>
        <dbReference type="SAM" id="MobiDB-lite"/>
    </source>
</evidence>
<dbReference type="SMART" id="SM00316">
    <property type="entry name" value="S1"/>
    <property type="match status" value="13"/>
</dbReference>
<evidence type="ECO:0000256" key="6">
    <source>
        <dbReference type="ARBA" id="ARBA00023242"/>
    </source>
</evidence>
<evidence type="ECO:0000256" key="7">
    <source>
        <dbReference type="ARBA" id="ARBA00055575"/>
    </source>
</evidence>
<keyword evidence="3" id="KW-0698">rRNA processing</keyword>
<feature type="domain" description="S1 motif" evidence="11">
    <location>
        <begin position="954"/>
        <end position="1030"/>
    </location>
</feature>
<feature type="domain" description="S1 motif" evidence="11">
    <location>
        <begin position="750"/>
        <end position="823"/>
    </location>
</feature>
<feature type="domain" description="S1 motif" evidence="11">
    <location>
        <begin position="476"/>
        <end position="551"/>
    </location>
</feature>
<dbReference type="CDD" id="cd05697">
    <property type="entry name" value="S1_Rrp5_repeat_hs5"/>
    <property type="match status" value="1"/>
</dbReference>
<evidence type="ECO:0000256" key="4">
    <source>
        <dbReference type="ARBA" id="ARBA00022553"/>
    </source>
</evidence>
<evidence type="ECO:0000256" key="1">
    <source>
        <dbReference type="ARBA" id="ARBA00004604"/>
    </source>
</evidence>
<feature type="region of interest" description="Disordered" evidence="10">
    <location>
        <begin position="1"/>
        <end position="77"/>
    </location>
</feature>
<feature type="compositionally biased region" description="Basic and acidic residues" evidence="10">
    <location>
        <begin position="1444"/>
        <end position="1453"/>
    </location>
</feature>
<evidence type="ECO:0000256" key="8">
    <source>
        <dbReference type="ARBA" id="ARBA00073619"/>
    </source>
</evidence>
<dbReference type="CDD" id="cd05698">
    <property type="entry name" value="S1_Rrp5_repeat_hs6_sc5"/>
    <property type="match status" value="1"/>
</dbReference>
<proteinExistence type="predicted"/>
<keyword evidence="4" id="KW-0597">Phosphoprotein</keyword>
<dbReference type="FunFam" id="2.40.50.140:FF:000155">
    <property type="entry name" value="rRNA biogenesis protein RRP5"/>
    <property type="match status" value="1"/>
</dbReference>
<sequence>MAPIKRFADSDSAAMKKQKHSSENRPSKRQRKIEPAANEGIKSKSTNQSDPTPVKSQVVPQASLFKDEERAFPRGGASVLTPLEHKQIQIEATQDVLFEQSGNKRSADGAESDDGAKDGTETKPHLSKKLKKSKGDKKGAGAVREEARVRIEGLSYKRIVPGSMVLGQVIQITSRDVTLALPNNLIGFIPLTAISDKLTSAVEKLLDDEDSKSKDSETSEDVDDIDLEEFFFLGQYLRAYVTSTGDDYAPNGVAKSKKRIELSIDPVLVNRGISKSDIVVNSMVQASVVSNEEHGLVMDLGLDDRALKGFMSSKELGREIEHSKVKEGAVFMCLVSGLSSDGRIIKLSADLQKIGNVKKSNFLTEAPSVDLFLPGTAVELLITDSSSSGVVGKIMGMLNVTADLIHSGSAESQKDISEKYTIGSKVKGRIICTFPNAEPRKLGVSLLDHVVSLSSKTCRTSSDKTKKEPLETLPISSFIDEAEVVKVEPAMGLFLKLGVRGISGFAHISRITDGKIENLSDSIGPYKVGSKHRARIIGYNPMDGLYLVSLEQSILDQQFLRIEDIRVGQVVYGTVEKLIITHKAATALIINLAEGITGLVPEMHLADVHLQHPDRKFKEGQTVTARVLSTDLDKRQIRLTLKKSLVNSETDAWDDYNNISPGSKAPGTLINVLRAGAVVQFYGDVRAWLPVSEMSEAYIDDPTKHFRVGQVVNVHVLSVDPAEGKMCVSCKDPSAFGLEQQNAFKALNVGQIVKGSVSEKSADTVTVDLESGIKGILRLGQLTDGSERKNDNVMHRIRIGGLLEDLVILEKKDKKPIVTLTNKLSLLKDAQSKTLITRFQDVQEGRTVHGFVRNITPERVFVEFAGGIVGLLFKSQLTEDLVQLPEFGMRKDQSITVRVSHVDHSNERFWLSMKDENSTSDKSPPTGVLDPCSGEAAVNAVDDKIASTLDFSFGKATTARIKSVKSTQLNVQLADNVQGRIDVSEMFDDWEEIQDKKHPLRQFKANETISVRVLGMHDARNHRFLPITHRQGKVPTFELTAKKKAKLNSDSDVLTLKKVANGSSWTAFINNFSGHCAWVNLSPNVRGRIDLMDLSDDVSLLSDIQENFPIGSAIKVRVKSVDVSANRLDLTAISSTSSQSLTLESLKRGMVMPARVTRVTESSIIVHINDNIAGPVPITELADDFSQANPTAHKIGDVVRVCITDVDLPNKKVGLSMRASNVLSSSLPVKDPQISTLSQLKVNDVVRGFVRHVADGGLFVSLAPRVTAFVRVADLSDAYIKDWKAAFEVDQLVTGKIIAVDEDLNHVQMSLKASIIDKDYVPLTSFGDMKAGQIVTGKVRKVEDFGVFIVVDNSSNVSGLCHRSEIADGQAVEDVKSLYKEGDAVKAKVLKVDEKKRRINFGLKYSYIKGSTEDGEDSDENNGSDRDVGIEDAASDNDDVGDEVDMRDVRSIDGSDADENDLSLTAMDVDDKPAPKTVAGLSTSGFDWTGTSLALNEQDAKAGSEADGGASKKKKKNVKLEPKAIRTSDVDMNGLGRDSIFSILQR</sequence>
<feature type="domain" description="S1 motif" evidence="11">
    <location>
        <begin position="568"/>
        <end position="642"/>
    </location>
</feature>
<feature type="region of interest" description="Disordered" evidence="10">
    <location>
        <begin position="1497"/>
        <end position="1521"/>
    </location>
</feature>
<dbReference type="GO" id="GO:0032040">
    <property type="term" value="C:small-subunit processome"/>
    <property type="evidence" value="ECO:0007669"/>
    <property type="project" value="TreeGrafter"/>
</dbReference>
<dbReference type="FunFam" id="2.40.50.140:FF:000278">
    <property type="entry name" value="rRNA biogenesis protein rrp5"/>
    <property type="match status" value="1"/>
</dbReference>